<dbReference type="EMBL" id="PZFR01000083">
    <property type="protein sequence ID" value="PTI67430.1"/>
    <property type="molecule type" value="Genomic_DNA"/>
</dbReference>
<keyword evidence="1" id="KW-0812">Transmembrane</keyword>
<keyword evidence="3" id="KW-1185">Reference proteome</keyword>
<reference evidence="2 3" key="1">
    <citation type="journal article" date="2016" name="Front. Microbiol.">
        <title>Comprehensive Phylogenetic Analysis of Bovine Non-aureus Staphylococci Species Based on Whole-Genome Sequencing.</title>
        <authorList>
            <person name="Naushad S."/>
            <person name="Barkema H.W."/>
            <person name="Luby C."/>
            <person name="Condas L.A."/>
            <person name="Nobrega D.B."/>
            <person name="Carson D.A."/>
            <person name="De Buck J."/>
        </authorList>
    </citation>
    <scope>NUCLEOTIDE SEQUENCE [LARGE SCALE GENOMIC DNA]</scope>
    <source>
        <strain evidence="2 3">SNUC 1084</strain>
    </source>
</reference>
<organism evidence="2 3">
    <name type="scientific">Staphylococcus succinus</name>
    <dbReference type="NCBI Taxonomy" id="61015"/>
    <lineage>
        <taxon>Bacteria</taxon>
        <taxon>Bacillati</taxon>
        <taxon>Bacillota</taxon>
        <taxon>Bacilli</taxon>
        <taxon>Bacillales</taxon>
        <taxon>Staphylococcaceae</taxon>
        <taxon>Staphylococcus</taxon>
    </lineage>
</organism>
<evidence type="ECO:0000313" key="2">
    <source>
        <dbReference type="EMBL" id="PTI67430.1"/>
    </source>
</evidence>
<proteinExistence type="predicted"/>
<evidence type="ECO:0000313" key="3">
    <source>
        <dbReference type="Proteomes" id="UP000240859"/>
    </source>
</evidence>
<dbReference type="Proteomes" id="UP000240859">
    <property type="component" value="Unassembled WGS sequence"/>
</dbReference>
<feature type="transmembrane region" description="Helical" evidence="1">
    <location>
        <begin position="34"/>
        <end position="53"/>
    </location>
</feature>
<accession>A0ABX5IL94</accession>
<comment type="caution">
    <text evidence="2">The sequence shown here is derived from an EMBL/GenBank/DDBJ whole genome shotgun (WGS) entry which is preliminary data.</text>
</comment>
<feature type="transmembrane region" description="Helical" evidence="1">
    <location>
        <begin position="7"/>
        <end position="28"/>
    </location>
</feature>
<keyword evidence="1" id="KW-0472">Membrane</keyword>
<keyword evidence="1" id="KW-1133">Transmembrane helix</keyword>
<sequence>MKKNDKLDQGFIISTVLNVFFMLGLIFIMRLDNLFILIPYVLIMVLNAGYLVAKSMKMKDNRSL</sequence>
<name>A0ABX5IL94_9STAP</name>
<gene>
    <name evidence="2" type="ORF">BU057_10690</name>
</gene>
<evidence type="ECO:0000256" key="1">
    <source>
        <dbReference type="SAM" id="Phobius"/>
    </source>
</evidence>
<protein>
    <submittedName>
        <fullName evidence="2">Uncharacterized protein</fullName>
    </submittedName>
</protein>